<dbReference type="RefSeq" id="WP_093319978.1">
    <property type="nucleotide sequence ID" value="NZ_FOHV01000013.1"/>
</dbReference>
<organism evidence="1 2">
    <name type="scientific">Thorsellia anophelis DSM 18579</name>
    <dbReference type="NCBI Taxonomy" id="1123402"/>
    <lineage>
        <taxon>Bacteria</taxon>
        <taxon>Pseudomonadati</taxon>
        <taxon>Pseudomonadota</taxon>
        <taxon>Gammaproteobacteria</taxon>
        <taxon>Enterobacterales</taxon>
        <taxon>Thorselliaceae</taxon>
        <taxon>Thorsellia</taxon>
    </lineage>
</organism>
<evidence type="ECO:0008006" key="3">
    <source>
        <dbReference type="Google" id="ProtNLM"/>
    </source>
</evidence>
<gene>
    <name evidence="1" type="ORF">SAMN02583745_01817</name>
</gene>
<evidence type="ECO:0000313" key="1">
    <source>
        <dbReference type="EMBL" id="SET25904.1"/>
    </source>
</evidence>
<dbReference type="PROSITE" id="PS51257">
    <property type="entry name" value="PROKAR_LIPOPROTEIN"/>
    <property type="match status" value="1"/>
</dbReference>
<accession>A0A1I0D2R5</accession>
<dbReference type="OrthoDB" id="6644673at2"/>
<name>A0A1I0D2R5_9GAMM</name>
<sequence length="256" mass="29497">MAGVYMRYCRNIVVILISMFLLQGCINLKIHRNVFSDAVLDSTDAFEGSVLEGEDDIITGFAFNPVDKKMMIMTNKYQIIAPMSEQLQFILSVDEIKDHIIPYSRNYTYPNMTLFLEYSTYTGVLHKKPILNPLVISMCFKNSLSTDDREKFKTMLENEKIIFYTYEEIKEKPCFNLELTEKGGVILPLDENFDGSFMTKLTRPIPYRFITRLPKNSTKLAIQNGIATGLSPITTVLDEVYEVGQYIALPITIWWM</sequence>
<dbReference type="EMBL" id="FOHV01000013">
    <property type="protein sequence ID" value="SET25904.1"/>
    <property type="molecule type" value="Genomic_DNA"/>
</dbReference>
<dbReference type="Proteomes" id="UP000242642">
    <property type="component" value="Unassembled WGS sequence"/>
</dbReference>
<reference evidence="2" key="1">
    <citation type="submission" date="2016-10" db="EMBL/GenBank/DDBJ databases">
        <authorList>
            <person name="Varghese N."/>
            <person name="Submissions S."/>
        </authorList>
    </citation>
    <scope>NUCLEOTIDE SEQUENCE [LARGE SCALE GENOMIC DNA]</scope>
    <source>
        <strain evidence="2">DSM 18579</strain>
    </source>
</reference>
<dbReference type="AlphaFoldDB" id="A0A1I0D2R5"/>
<proteinExistence type="predicted"/>
<evidence type="ECO:0000313" key="2">
    <source>
        <dbReference type="Proteomes" id="UP000242642"/>
    </source>
</evidence>
<dbReference type="STRING" id="1123402.SAMN02583745_01817"/>
<protein>
    <recommendedName>
        <fullName evidence="3">Lipoprotein</fullName>
    </recommendedName>
</protein>
<keyword evidence="2" id="KW-1185">Reference proteome</keyword>